<dbReference type="Gene3D" id="3.40.50.300">
    <property type="entry name" value="P-loop containing nucleotide triphosphate hydrolases"/>
    <property type="match status" value="1"/>
</dbReference>
<dbReference type="InterPro" id="IPR027417">
    <property type="entry name" value="P-loop_NTPase"/>
</dbReference>
<evidence type="ECO:0000313" key="2">
    <source>
        <dbReference type="EMBL" id="NYI43802.1"/>
    </source>
</evidence>
<proteinExistence type="predicted"/>
<organism evidence="2 3">
    <name type="scientific">Nocardioides aromaticivorans</name>
    <dbReference type="NCBI Taxonomy" id="200618"/>
    <lineage>
        <taxon>Bacteria</taxon>
        <taxon>Bacillati</taxon>
        <taxon>Actinomycetota</taxon>
        <taxon>Actinomycetes</taxon>
        <taxon>Propionibacteriales</taxon>
        <taxon>Nocardioidaceae</taxon>
        <taxon>Nocardioides</taxon>
    </lineage>
</organism>
<keyword evidence="2" id="KW-0378">Hydrolase</keyword>
<protein>
    <submittedName>
        <fullName evidence="2">Putative ATP-dependent endonuclease of OLD family</fullName>
    </submittedName>
</protein>
<dbReference type="RefSeq" id="WP_179647878.1">
    <property type="nucleotide sequence ID" value="NZ_JACBZM010000001.1"/>
</dbReference>
<evidence type="ECO:0000313" key="3">
    <source>
        <dbReference type="Proteomes" id="UP000562045"/>
    </source>
</evidence>
<evidence type="ECO:0000259" key="1">
    <source>
        <dbReference type="Pfam" id="PF13514"/>
    </source>
</evidence>
<keyword evidence="2" id="KW-0540">Nuclease</keyword>
<sequence length="272" mass="30073">MRVCELDVERFLGFKSLKLEVDTAIQLVAGPNNAGKSSAVRLLEAFFADPTGESLRGLLPRNAYYRDLGARTLSSIQVWFTDLTEDERTAFAPILRRDNRFWIKVRCSRGGAVSYETSQRVTADDARRLYLEVLNRFHFVKIPSVRVAGDVDRNEPESLARLLDTLEAILIRTGSSRSTGLQQQFRDQMEPLETLVRETLDQSAAAIVADLPFQESEVRFKLPEPRAALRGMLESALIESGSDAPVAVSERGTGFQSALVVPGQDVGSGEPG</sequence>
<dbReference type="InterPro" id="IPR038734">
    <property type="entry name" value="YhaN_AAA"/>
</dbReference>
<dbReference type="SUPFAM" id="SSF52540">
    <property type="entry name" value="P-loop containing nucleoside triphosphate hydrolases"/>
    <property type="match status" value="1"/>
</dbReference>
<reference evidence="2 3" key="1">
    <citation type="submission" date="2020-07" db="EMBL/GenBank/DDBJ databases">
        <title>Sequencing the genomes of 1000 actinobacteria strains.</title>
        <authorList>
            <person name="Klenk H.-P."/>
        </authorList>
    </citation>
    <scope>NUCLEOTIDE SEQUENCE [LARGE SCALE GENOMIC DNA]</scope>
    <source>
        <strain evidence="2 3">DSM 15131</strain>
    </source>
</reference>
<keyword evidence="2" id="KW-0255">Endonuclease</keyword>
<dbReference type="GO" id="GO:0004519">
    <property type="term" value="F:endonuclease activity"/>
    <property type="evidence" value="ECO:0007669"/>
    <property type="project" value="UniProtKB-KW"/>
</dbReference>
<dbReference type="Pfam" id="PF13514">
    <property type="entry name" value="AAA_27"/>
    <property type="match status" value="1"/>
</dbReference>
<gene>
    <name evidence="2" type="ORF">BJ993_000882</name>
</gene>
<comment type="caution">
    <text evidence="2">The sequence shown here is derived from an EMBL/GenBank/DDBJ whole genome shotgun (WGS) entry which is preliminary data.</text>
</comment>
<accession>A0A7Z0CME7</accession>
<dbReference type="AlphaFoldDB" id="A0A7Z0CME7"/>
<dbReference type="EMBL" id="JACBZM010000001">
    <property type="protein sequence ID" value="NYI43802.1"/>
    <property type="molecule type" value="Genomic_DNA"/>
</dbReference>
<feature type="domain" description="YhaN AAA" evidence="1">
    <location>
        <begin position="1"/>
        <end position="46"/>
    </location>
</feature>
<name>A0A7Z0CME7_9ACTN</name>
<dbReference type="Proteomes" id="UP000562045">
    <property type="component" value="Unassembled WGS sequence"/>
</dbReference>